<dbReference type="SUPFAM" id="SSF52058">
    <property type="entry name" value="L domain-like"/>
    <property type="match status" value="1"/>
</dbReference>
<dbReference type="PANTHER" id="PTHR45973:SF8">
    <property type="entry name" value="LEUCINE-RICH REPEAT-CONTAINING PROTEIN 49"/>
    <property type="match status" value="1"/>
</dbReference>
<feature type="compositionally biased region" description="Acidic residues" evidence="5">
    <location>
        <begin position="505"/>
        <end position="520"/>
    </location>
</feature>
<evidence type="ECO:0000313" key="6">
    <source>
        <dbReference type="EMBL" id="KAL3288028.1"/>
    </source>
</evidence>
<feature type="region of interest" description="Disordered" evidence="5">
    <location>
        <begin position="435"/>
        <end position="454"/>
    </location>
</feature>
<dbReference type="SMART" id="SM00365">
    <property type="entry name" value="LRR_SD22"/>
    <property type="match status" value="7"/>
</dbReference>
<feature type="region of interest" description="Disordered" evidence="5">
    <location>
        <begin position="1"/>
        <end position="47"/>
    </location>
</feature>
<sequence length="892" mass="100805">MPISSSAANEKKKLPRYPTRTRSVDLNETVSQTQESRNDNFLKIGPAIPSDERHKLYKRSNTSLNLGNVTKTPGSPFLYDSVSFHTDNNGSVVVTRTQKQKEKDPDRISLDRRGLTNIPVIEGEPRLRLLSLQHNLISNSEHLKCQSFPYLVFLDLYDNQLEKISGLESVENLRVILMGKNRLKKIDGFQNLKQIEVLDLHGNKITHVKGLSNLNKLKVLNLAGNQIRIIGVLDLNGLNSLQELNLRRNRLKKLLGFEDTPNLIKLFLSNNDLKSVEDISSLAKSPNIKEICMENNPISLGGDCVSFLVSYLPQLIKLNSIQINEQVRKAAMAWRRNKETTNAAFMDLTSDVCLSVKREEVISNARTNWELLRSQTRCLGTKYSGVSKSLKNLQPDSEFFLTPLMKTETKSQSKSRTKNLKVPVLPDKGLHLIRSASQDTENSQNTSSSNTSSNEFFRLPPILVPIISKLEQENDCLKRSGSLSSLMENFDKSFCSYDTECESTDSSEANEADLEEEDEEFVNKTDFMDNLPLTEIEESTPLHSEKEARSKSNTDSSSNISSSLSSVTLPSNLEGESIPLRKSGRNIKSAHPTKASQAMKLKARASTAKVKKPTTPPVVNKDREQGGDYLIEICGRYLNIYGQGALRFIDKSWNASKAGDINTVKFNYMNFTSIVGVLHKLKLRFPNVDNFVFKETNINSLGQINALAEAQGLCSLFIEEDGNPIFAKKWRSYAIFRLSHWGLKFINDVEVTKTEIDDANAEYQSLSDLVLWSLPDVHLYPLLTRLRIDVKQPEQSAKKWLLSADPELKSVVSKEALQWKKGSTSQEELAIRQRSRSHISSLLEEMSNTVHKLRLLDEQWPSILQELVCNTLLDYSHMDIYMKQKLQELMNT</sequence>
<dbReference type="Pfam" id="PF14580">
    <property type="entry name" value="LRR_9"/>
    <property type="match status" value="1"/>
</dbReference>
<dbReference type="SMART" id="SM00369">
    <property type="entry name" value="LRR_TYP"/>
    <property type="match status" value="5"/>
</dbReference>
<comment type="caution">
    <text evidence="6">The sequence shown here is derived from an EMBL/GenBank/DDBJ whole genome shotgun (WGS) entry which is preliminary data.</text>
</comment>
<dbReference type="AlphaFoldDB" id="A0ABD2PAT1"/>
<feature type="compositionally biased region" description="Polar residues" evidence="5">
    <location>
        <begin position="20"/>
        <end position="35"/>
    </location>
</feature>
<name>A0ABD2PAT1_9CUCU</name>
<evidence type="ECO:0000256" key="5">
    <source>
        <dbReference type="SAM" id="MobiDB-lite"/>
    </source>
</evidence>
<evidence type="ECO:0000256" key="1">
    <source>
        <dbReference type="ARBA" id="ARBA00003843"/>
    </source>
</evidence>
<keyword evidence="2" id="KW-0433">Leucine-rich repeat</keyword>
<feature type="region of interest" description="Disordered" evidence="5">
    <location>
        <begin position="505"/>
        <end position="621"/>
    </location>
</feature>
<keyword evidence="3" id="KW-0677">Repeat</keyword>
<gene>
    <name evidence="6" type="ORF">HHI36_002480</name>
</gene>
<keyword evidence="7" id="KW-1185">Reference proteome</keyword>
<dbReference type="PANTHER" id="PTHR45973">
    <property type="entry name" value="PROTEIN PHOSPHATASE 1 REGULATORY SUBUNIT SDS22-RELATED"/>
    <property type="match status" value="1"/>
</dbReference>
<evidence type="ECO:0000256" key="3">
    <source>
        <dbReference type="ARBA" id="ARBA00022737"/>
    </source>
</evidence>
<dbReference type="InterPro" id="IPR050576">
    <property type="entry name" value="Cilia_flagella_integrity"/>
</dbReference>
<dbReference type="Gene3D" id="3.80.10.10">
    <property type="entry name" value="Ribonuclease Inhibitor"/>
    <property type="match status" value="2"/>
</dbReference>
<comment type="function">
    <text evidence="1">Cilium-specific protein required for cilia structures.</text>
</comment>
<feature type="compositionally biased region" description="Low complexity" evidence="5">
    <location>
        <begin position="553"/>
        <end position="573"/>
    </location>
</feature>
<proteinExistence type="predicted"/>
<protein>
    <recommendedName>
        <fullName evidence="4">Dynein axonemal assembly factor 1 homolog</fullName>
    </recommendedName>
</protein>
<evidence type="ECO:0000256" key="2">
    <source>
        <dbReference type="ARBA" id="ARBA00022614"/>
    </source>
</evidence>
<reference evidence="6 7" key="1">
    <citation type="journal article" date="2021" name="BMC Biol.">
        <title>Horizontally acquired antibacterial genes associated with adaptive radiation of ladybird beetles.</title>
        <authorList>
            <person name="Li H.S."/>
            <person name="Tang X.F."/>
            <person name="Huang Y.H."/>
            <person name="Xu Z.Y."/>
            <person name="Chen M.L."/>
            <person name="Du X.Y."/>
            <person name="Qiu B.Y."/>
            <person name="Chen P.T."/>
            <person name="Zhang W."/>
            <person name="Slipinski A."/>
            <person name="Escalona H.E."/>
            <person name="Waterhouse R.M."/>
            <person name="Zwick A."/>
            <person name="Pang H."/>
        </authorList>
    </citation>
    <scope>NUCLEOTIDE SEQUENCE [LARGE SCALE GENOMIC DNA]</scope>
    <source>
        <strain evidence="6">SYSU2018</strain>
    </source>
</reference>
<dbReference type="InterPro" id="IPR001611">
    <property type="entry name" value="Leu-rich_rpt"/>
</dbReference>
<organism evidence="6 7">
    <name type="scientific">Cryptolaemus montrouzieri</name>
    <dbReference type="NCBI Taxonomy" id="559131"/>
    <lineage>
        <taxon>Eukaryota</taxon>
        <taxon>Metazoa</taxon>
        <taxon>Ecdysozoa</taxon>
        <taxon>Arthropoda</taxon>
        <taxon>Hexapoda</taxon>
        <taxon>Insecta</taxon>
        <taxon>Pterygota</taxon>
        <taxon>Neoptera</taxon>
        <taxon>Endopterygota</taxon>
        <taxon>Coleoptera</taxon>
        <taxon>Polyphaga</taxon>
        <taxon>Cucujiformia</taxon>
        <taxon>Coccinelloidea</taxon>
        <taxon>Coccinellidae</taxon>
        <taxon>Scymninae</taxon>
        <taxon>Scymnini</taxon>
        <taxon>Cryptolaemus</taxon>
    </lineage>
</organism>
<dbReference type="Proteomes" id="UP001516400">
    <property type="component" value="Unassembled WGS sequence"/>
</dbReference>
<accession>A0ABD2PAT1</accession>
<evidence type="ECO:0000313" key="7">
    <source>
        <dbReference type="Proteomes" id="UP001516400"/>
    </source>
</evidence>
<feature type="compositionally biased region" description="Basic and acidic residues" evidence="5">
    <location>
        <begin position="543"/>
        <end position="552"/>
    </location>
</feature>
<dbReference type="InterPro" id="IPR003591">
    <property type="entry name" value="Leu-rich_rpt_typical-subtyp"/>
</dbReference>
<dbReference type="EMBL" id="JABFTP020000185">
    <property type="protein sequence ID" value="KAL3288028.1"/>
    <property type="molecule type" value="Genomic_DNA"/>
</dbReference>
<dbReference type="PROSITE" id="PS51450">
    <property type="entry name" value="LRR"/>
    <property type="match status" value="5"/>
</dbReference>
<evidence type="ECO:0000256" key="4">
    <source>
        <dbReference type="ARBA" id="ARBA00024433"/>
    </source>
</evidence>
<dbReference type="InterPro" id="IPR032675">
    <property type="entry name" value="LRR_dom_sf"/>
</dbReference>
<feature type="compositionally biased region" description="Low complexity" evidence="5">
    <location>
        <begin position="437"/>
        <end position="454"/>
    </location>
</feature>